<evidence type="ECO:0000256" key="13">
    <source>
        <dbReference type="ARBA" id="ARBA00024295"/>
    </source>
</evidence>
<keyword evidence="12 15" id="KW-0627">Porphyrin biosynthesis</keyword>
<dbReference type="Gene3D" id="1.10.10.920">
    <property type="match status" value="1"/>
</dbReference>
<evidence type="ECO:0000256" key="16">
    <source>
        <dbReference type="PIRSR" id="PIRSR000167-1"/>
    </source>
</evidence>
<feature type="binding site" evidence="16">
    <location>
        <begin position="115"/>
        <end position="116"/>
    </location>
    <ligand>
        <name>S-adenosyl-L-methionine</name>
        <dbReference type="ChEBI" id="CHEBI:59789"/>
        <label>2</label>
    </ligand>
</feature>
<dbReference type="GO" id="GO:0051539">
    <property type="term" value="F:4 iron, 4 sulfur cluster binding"/>
    <property type="evidence" value="ECO:0007669"/>
    <property type="project" value="UniProtKB-KW"/>
</dbReference>
<dbReference type="FunFam" id="3.80.30.20:FF:000012">
    <property type="entry name" value="Coproporphyrinogen-III oxidase"/>
    <property type="match status" value="1"/>
</dbReference>
<dbReference type="GO" id="GO:0051989">
    <property type="term" value="F:coproporphyrinogen dehydrogenase activity"/>
    <property type="evidence" value="ECO:0007669"/>
    <property type="project" value="UniProtKB-EC"/>
</dbReference>
<evidence type="ECO:0000256" key="9">
    <source>
        <dbReference type="ARBA" id="ARBA00023002"/>
    </source>
</evidence>
<feature type="binding site" evidence="16">
    <location>
        <position position="333"/>
    </location>
    <ligand>
        <name>S-adenosyl-L-methionine</name>
        <dbReference type="ChEBI" id="CHEBI:59789"/>
        <label>1</label>
    </ligand>
</feature>
<evidence type="ECO:0000256" key="14">
    <source>
        <dbReference type="ARBA" id="ARBA00048321"/>
    </source>
</evidence>
<feature type="binding site" evidence="17">
    <location>
        <position position="70"/>
    </location>
    <ligand>
        <name>[4Fe-4S] cluster</name>
        <dbReference type="ChEBI" id="CHEBI:49883"/>
        <note>4Fe-4S-S-AdoMet</note>
    </ligand>
</feature>
<sequence length="462" mass="52902">MLGPLKWQSSLIERYNQQGPRYTSYPTAVEFSESFEPDHYQQALTKLKQQQTPLSLYVHIPFCASVCYYCGCNKIITKNRQKALPYLTVLEKEIQLVSQQLDCKPVVEQLHWGGGTPTFLTHEQTTQLFTLLEQHFQLVDDIDGDYSIEIDPREADWPTMGLLRSLGFNRISLGIQDFNPVVQKAVNRVQSEAETEAIFEAARALLFKSINVDLIYGLPFQTTASFLETLDKVIALSPDRLSIFNYAHLPHRFKPQRRIKASDLPSAPEKLSILQHSIDRLQAAGYHYIGMDHFALPDDKLATAQAKGELHRNFQGYTTHGHCDLIGFGVSSISQINDIYCQNHTALDDYIQSIENNQLPIKRGIQLNQDDLLRRGIIQQLICHFQVDLAKYCQPFGINWHVYFQKEIMQLMPMVEDKLITLTDSKLIITNNGRLLARNICMVFDRYLASKQSSENLFSKVI</sequence>
<dbReference type="Proteomes" id="UP000569732">
    <property type="component" value="Unassembled WGS sequence"/>
</dbReference>
<dbReference type="CDD" id="cd01335">
    <property type="entry name" value="Radical_SAM"/>
    <property type="match status" value="1"/>
</dbReference>
<feature type="binding site" evidence="16">
    <location>
        <position position="213"/>
    </location>
    <ligand>
        <name>S-adenosyl-L-methionine</name>
        <dbReference type="ChEBI" id="CHEBI:59789"/>
        <label>2</label>
    </ligand>
</feature>
<comment type="subunit">
    <text evidence="4">Monomer.</text>
</comment>
<dbReference type="GO" id="GO:0005737">
    <property type="term" value="C:cytoplasm"/>
    <property type="evidence" value="ECO:0007669"/>
    <property type="project" value="UniProtKB-SubCell"/>
</dbReference>
<dbReference type="SFLD" id="SFLDS00029">
    <property type="entry name" value="Radical_SAM"/>
    <property type="match status" value="1"/>
</dbReference>
<feature type="binding site" evidence="16">
    <location>
        <position position="247"/>
    </location>
    <ligand>
        <name>S-adenosyl-L-methionine</name>
        <dbReference type="ChEBI" id="CHEBI:59789"/>
        <label>2</label>
    </ligand>
</feature>
<evidence type="ECO:0000256" key="17">
    <source>
        <dbReference type="PIRSR" id="PIRSR000167-2"/>
    </source>
</evidence>
<dbReference type="Pfam" id="PF04055">
    <property type="entry name" value="Radical_SAM"/>
    <property type="match status" value="1"/>
</dbReference>
<gene>
    <name evidence="19" type="primary">hemN</name>
    <name evidence="19" type="ORF">H0A36_01850</name>
</gene>
<name>A0A853I434_9GAMM</name>
<feature type="binding site" evidence="16">
    <location>
        <position position="114"/>
    </location>
    <ligand>
        <name>S-adenosyl-L-methionine</name>
        <dbReference type="ChEBI" id="CHEBI:59789"/>
        <label>1</label>
    </ligand>
</feature>
<dbReference type="AlphaFoldDB" id="A0A853I434"/>
<feature type="binding site" evidence="16">
    <location>
        <begin position="69"/>
        <end position="71"/>
    </location>
    <ligand>
        <name>S-adenosyl-L-methionine</name>
        <dbReference type="ChEBI" id="CHEBI:59789"/>
        <label>2</label>
    </ligand>
</feature>
<dbReference type="InterPro" id="IPR004558">
    <property type="entry name" value="Coprogen_oxidase_HemN"/>
</dbReference>
<comment type="function">
    <text evidence="13">Involved in the heme biosynthesis. Catalyzes the anaerobic oxidative decarboxylation of propionate groups of rings A and B of coproporphyrinogen III to yield the vinyl groups in protoporphyrinogen IX.</text>
</comment>
<dbReference type="SUPFAM" id="SSF102114">
    <property type="entry name" value="Radical SAM enzymes"/>
    <property type="match status" value="1"/>
</dbReference>
<dbReference type="NCBIfam" id="TIGR00538">
    <property type="entry name" value="hemN"/>
    <property type="match status" value="1"/>
</dbReference>
<comment type="caution">
    <text evidence="19">The sequence shown here is derived from an EMBL/GenBank/DDBJ whole genome shotgun (WGS) entry which is preliminary data.</text>
</comment>
<keyword evidence="5 15" id="KW-0004">4Fe-4S</keyword>
<dbReference type="FunFam" id="1.10.10.920:FF:000001">
    <property type="entry name" value="Coproporphyrinogen-III oxidase"/>
    <property type="match status" value="1"/>
</dbReference>
<feature type="binding site" evidence="17">
    <location>
        <position position="67"/>
    </location>
    <ligand>
        <name>[4Fe-4S] cluster</name>
        <dbReference type="ChEBI" id="CHEBI:49883"/>
        <note>4Fe-4S-S-AdoMet</note>
    </ligand>
</feature>
<comment type="subcellular location">
    <subcellularLocation>
        <location evidence="1 15">Cytoplasm</location>
    </subcellularLocation>
</comment>
<dbReference type="PIRSF" id="PIRSF000167">
    <property type="entry name" value="HemN"/>
    <property type="match status" value="1"/>
</dbReference>
<feature type="binding site" evidence="16">
    <location>
        <position position="176"/>
    </location>
    <ligand>
        <name>S-adenosyl-L-methionine</name>
        <dbReference type="ChEBI" id="CHEBI:59789"/>
        <label>2</label>
    </ligand>
</feature>
<keyword evidence="8 15" id="KW-0479">Metal-binding</keyword>
<dbReference type="GO" id="GO:0004109">
    <property type="term" value="F:coproporphyrinogen oxidase activity"/>
    <property type="evidence" value="ECO:0007669"/>
    <property type="project" value="InterPro"/>
</dbReference>
<feature type="binding site" evidence="16">
    <location>
        <position position="188"/>
    </location>
    <ligand>
        <name>S-adenosyl-L-methionine</name>
        <dbReference type="ChEBI" id="CHEBI:59789"/>
        <label>2</label>
    </ligand>
</feature>
<protein>
    <recommendedName>
        <fullName evidence="15">Coproporphyrinogen-III oxidase</fullName>
        <ecNumber evidence="15">1.3.98.3</ecNumber>
    </recommendedName>
</protein>
<dbReference type="GO" id="GO:0006782">
    <property type="term" value="P:protoporphyrinogen IX biosynthetic process"/>
    <property type="evidence" value="ECO:0007669"/>
    <property type="project" value="UniProtKB-UniPathway"/>
</dbReference>
<dbReference type="InterPro" id="IPR006638">
    <property type="entry name" value="Elp3/MiaA/NifB-like_rSAM"/>
</dbReference>
<keyword evidence="7 15" id="KW-0949">S-adenosyl-L-methionine</keyword>
<comment type="similarity">
    <text evidence="3 15">Belongs to the anaerobic coproporphyrinogen-III oxidase family.</text>
</comment>
<dbReference type="EC" id="1.3.98.3" evidence="15"/>
<dbReference type="EMBL" id="JACCKB010000002">
    <property type="protein sequence ID" value="NYZ64731.1"/>
    <property type="molecule type" value="Genomic_DNA"/>
</dbReference>
<keyword evidence="20" id="KW-1185">Reference proteome</keyword>
<evidence type="ECO:0000256" key="15">
    <source>
        <dbReference type="PIRNR" id="PIRNR000167"/>
    </source>
</evidence>
<comment type="pathway">
    <text evidence="2 15">Porphyrin-containing compound metabolism; protoporphyrin-IX biosynthesis; protoporphyrinogen-IX from coproporphyrinogen-III (AdoMet route): step 1/1.</text>
</comment>
<evidence type="ECO:0000313" key="19">
    <source>
        <dbReference type="EMBL" id="NYZ64731.1"/>
    </source>
</evidence>
<dbReference type="InterPro" id="IPR034505">
    <property type="entry name" value="Coproporphyrinogen-III_oxidase"/>
</dbReference>
<dbReference type="InterPro" id="IPR007197">
    <property type="entry name" value="rSAM"/>
</dbReference>
<evidence type="ECO:0000256" key="1">
    <source>
        <dbReference type="ARBA" id="ARBA00004496"/>
    </source>
</evidence>
<organism evidence="19 20">
    <name type="scientific">Spartinivicinus marinus</name>
    <dbReference type="NCBI Taxonomy" id="2994442"/>
    <lineage>
        <taxon>Bacteria</taxon>
        <taxon>Pseudomonadati</taxon>
        <taxon>Pseudomonadota</taxon>
        <taxon>Gammaproteobacteria</taxon>
        <taxon>Oceanospirillales</taxon>
        <taxon>Zooshikellaceae</taxon>
        <taxon>Spartinivicinus</taxon>
    </lineage>
</organism>
<keyword evidence="6 15" id="KW-0963">Cytoplasm</keyword>
<evidence type="ECO:0000256" key="10">
    <source>
        <dbReference type="ARBA" id="ARBA00023004"/>
    </source>
</evidence>
<keyword evidence="9 15" id="KW-0560">Oxidoreductase</keyword>
<dbReference type="PANTHER" id="PTHR13932:SF6">
    <property type="entry name" value="OXYGEN-INDEPENDENT COPROPORPHYRINOGEN III OXIDASE"/>
    <property type="match status" value="1"/>
</dbReference>
<dbReference type="InterPro" id="IPR058240">
    <property type="entry name" value="rSAM_sf"/>
</dbReference>
<feature type="domain" description="Radical SAM core" evidence="18">
    <location>
        <begin position="48"/>
        <end position="284"/>
    </location>
</feature>
<comment type="cofactor">
    <cofactor evidence="15 17">
        <name>[4Fe-4S] cluster</name>
        <dbReference type="ChEBI" id="CHEBI:49883"/>
    </cofactor>
    <text evidence="15 17">Binds 1 [4Fe-4S] cluster. The cluster is coordinated with 3 cysteines and an exchangeable S-adenosyl-L-methionine.</text>
</comment>
<evidence type="ECO:0000256" key="6">
    <source>
        <dbReference type="ARBA" id="ARBA00022490"/>
    </source>
</evidence>
<feature type="binding site" evidence="16">
    <location>
        <position position="149"/>
    </location>
    <ligand>
        <name>S-adenosyl-L-methionine</name>
        <dbReference type="ChEBI" id="CHEBI:59789"/>
        <label>1</label>
    </ligand>
</feature>
<keyword evidence="10 15" id="KW-0408">Iron</keyword>
<reference evidence="19 20" key="1">
    <citation type="submission" date="2020-07" db="EMBL/GenBank/DDBJ databases">
        <title>Endozoicomonas sp. nov., isolated from sediment.</title>
        <authorList>
            <person name="Gu T."/>
        </authorList>
    </citation>
    <scope>NUCLEOTIDE SEQUENCE [LARGE SCALE GENOMIC DNA]</scope>
    <source>
        <strain evidence="19 20">SM1973</strain>
    </source>
</reference>
<dbReference type="GO" id="GO:0046872">
    <property type="term" value="F:metal ion binding"/>
    <property type="evidence" value="ECO:0007669"/>
    <property type="project" value="UniProtKB-KW"/>
</dbReference>
<dbReference type="SMART" id="SM00729">
    <property type="entry name" value="Elp3"/>
    <property type="match status" value="1"/>
</dbReference>
<evidence type="ECO:0000256" key="11">
    <source>
        <dbReference type="ARBA" id="ARBA00023014"/>
    </source>
</evidence>
<dbReference type="SFLD" id="SFLDF00277">
    <property type="entry name" value="oxygen-independent_coproporphy"/>
    <property type="match status" value="1"/>
</dbReference>
<dbReference type="Gene3D" id="3.30.750.200">
    <property type="match status" value="1"/>
</dbReference>
<dbReference type="Pfam" id="PF06969">
    <property type="entry name" value="HemN_C"/>
    <property type="match status" value="1"/>
</dbReference>
<accession>A0A853I434</accession>
<evidence type="ECO:0000256" key="3">
    <source>
        <dbReference type="ARBA" id="ARBA00005493"/>
    </source>
</evidence>
<proteinExistence type="inferred from homology"/>
<evidence type="ECO:0000256" key="8">
    <source>
        <dbReference type="ARBA" id="ARBA00022723"/>
    </source>
</evidence>
<dbReference type="RefSeq" id="WP_180566767.1">
    <property type="nucleotide sequence ID" value="NZ_JACCKB010000002.1"/>
</dbReference>
<evidence type="ECO:0000256" key="4">
    <source>
        <dbReference type="ARBA" id="ARBA00011245"/>
    </source>
</evidence>
<dbReference type="UniPathway" id="UPA00251">
    <property type="reaction ID" value="UER00323"/>
</dbReference>
<evidence type="ECO:0000256" key="12">
    <source>
        <dbReference type="ARBA" id="ARBA00023244"/>
    </source>
</evidence>
<evidence type="ECO:0000259" key="18">
    <source>
        <dbReference type="PROSITE" id="PS51918"/>
    </source>
</evidence>
<evidence type="ECO:0000256" key="7">
    <source>
        <dbReference type="ARBA" id="ARBA00022691"/>
    </source>
</evidence>
<feature type="binding site" evidence="16">
    <location>
        <position position="57"/>
    </location>
    <ligand>
        <name>S-adenosyl-L-methionine</name>
        <dbReference type="ChEBI" id="CHEBI:59789"/>
        <label>1</label>
    </ligand>
</feature>
<dbReference type="PANTHER" id="PTHR13932">
    <property type="entry name" value="COPROPORPHYRINIGEN III OXIDASE"/>
    <property type="match status" value="1"/>
</dbReference>
<keyword evidence="11 15" id="KW-0411">Iron-sulfur</keyword>
<evidence type="ECO:0000256" key="2">
    <source>
        <dbReference type="ARBA" id="ARBA00004785"/>
    </source>
</evidence>
<evidence type="ECO:0000313" key="20">
    <source>
        <dbReference type="Proteomes" id="UP000569732"/>
    </source>
</evidence>
<comment type="catalytic activity">
    <reaction evidence="14 15">
        <text>coproporphyrinogen III + 2 S-adenosyl-L-methionine = protoporphyrinogen IX + 2 5'-deoxyadenosine + 2 L-methionine + 2 CO2</text>
        <dbReference type="Rhea" id="RHEA:15425"/>
        <dbReference type="ChEBI" id="CHEBI:16526"/>
        <dbReference type="ChEBI" id="CHEBI:17319"/>
        <dbReference type="ChEBI" id="CHEBI:57307"/>
        <dbReference type="ChEBI" id="CHEBI:57309"/>
        <dbReference type="ChEBI" id="CHEBI:57844"/>
        <dbReference type="ChEBI" id="CHEBI:59789"/>
        <dbReference type="EC" id="1.3.98.3"/>
    </reaction>
</comment>
<dbReference type="PROSITE" id="PS51918">
    <property type="entry name" value="RADICAL_SAM"/>
    <property type="match status" value="1"/>
</dbReference>
<evidence type="ECO:0000256" key="5">
    <source>
        <dbReference type="ARBA" id="ARBA00022485"/>
    </source>
</evidence>
<feature type="binding site" evidence="17">
    <location>
        <position position="63"/>
    </location>
    <ligand>
        <name>[4Fe-4S] cluster</name>
        <dbReference type="ChEBI" id="CHEBI:49883"/>
        <note>4Fe-4S-S-AdoMet</note>
    </ligand>
</feature>
<dbReference type="InterPro" id="IPR010723">
    <property type="entry name" value="HemN_C"/>
</dbReference>
<dbReference type="SFLD" id="SFLDG01065">
    <property type="entry name" value="anaerobic_coproporphyrinogen-I"/>
    <property type="match status" value="1"/>
</dbReference>